<accession>A0A512DWL7</accession>
<dbReference type="AlphaFoldDB" id="A0A512DWL7"/>
<comment type="caution">
    <text evidence="2">The sequence shown here is derived from an EMBL/GenBank/DDBJ whole genome shotgun (WGS) entry which is preliminary data.</text>
</comment>
<evidence type="ECO:0000313" key="2">
    <source>
        <dbReference type="EMBL" id="GEO40590.1"/>
    </source>
</evidence>
<keyword evidence="3" id="KW-1185">Reference proteome</keyword>
<reference evidence="2 3" key="1">
    <citation type="submission" date="2019-07" db="EMBL/GenBank/DDBJ databases">
        <title>Whole genome shotgun sequence of Skermanella aerolata NBRC 106429.</title>
        <authorList>
            <person name="Hosoyama A."/>
            <person name="Uohara A."/>
            <person name="Ohji S."/>
            <person name="Ichikawa N."/>
        </authorList>
    </citation>
    <scope>NUCLEOTIDE SEQUENCE [LARGE SCALE GENOMIC DNA]</scope>
    <source>
        <strain evidence="2 3">NBRC 106429</strain>
    </source>
</reference>
<name>A0A512DWL7_9PROT</name>
<sequence length="226" mass="25431">MVSLREAKKKGAVADSRMLSFIGAAAEAPPATVPAVAESDLDRIVDPLDEPDAFREHLERLWKETRQRVLAIGRNLMNALEKLEPFPGRFESLVEGLPFSRPIASQMIAIARAVEDKKLSEDEIPPSYSIAYQLTTLSNEEIKRARAQGIVRPDIGRKDIIEFKRIQRSARPRQTGLDLRRLKAQRDRLRQALVEVEDRIRELEGEGGHLQDGDYLEGEAVAVEDV</sequence>
<evidence type="ECO:0000313" key="3">
    <source>
        <dbReference type="Proteomes" id="UP000321523"/>
    </source>
</evidence>
<evidence type="ECO:0000256" key="1">
    <source>
        <dbReference type="SAM" id="Coils"/>
    </source>
</evidence>
<protein>
    <submittedName>
        <fullName evidence="2">Uncharacterized protein</fullName>
    </submittedName>
</protein>
<organism evidence="2 3">
    <name type="scientific">Skermanella aerolata</name>
    <dbReference type="NCBI Taxonomy" id="393310"/>
    <lineage>
        <taxon>Bacteria</taxon>
        <taxon>Pseudomonadati</taxon>
        <taxon>Pseudomonadota</taxon>
        <taxon>Alphaproteobacteria</taxon>
        <taxon>Rhodospirillales</taxon>
        <taxon>Azospirillaceae</taxon>
        <taxon>Skermanella</taxon>
    </lineage>
</organism>
<dbReference type="Proteomes" id="UP000321523">
    <property type="component" value="Unassembled WGS sequence"/>
</dbReference>
<keyword evidence="1" id="KW-0175">Coiled coil</keyword>
<gene>
    <name evidence="2" type="ORF">SAE02_47380</name>
</gene>
<feature type="coiled-coil region" evidence="1">
    <location>
        <begin position="179"/>
        <end position="206"/>
    </location>
</feature>
<dbReference type="EMBL" id="BJYZ01000022">
    <property type="protein sequence ID" value="GEO40590.1"/>
    <property type="molecule type" value="Genomic_DNA"/>
</dbReference>
<proteinExistence type="predicted"/>